<feature type="compositionally biased region" description="Polar residues" evidence="4">
    <location>
        <begin position="192"/>
        <end position="210"/>
    </location>
</feature>
<dbReference type="AlphaFoldDB" id="A0A6A6X6H2"/>
<evidence type="ECO:0000313" key="6">
    <source>
        <dbReference type="EMBL" id="KAF2791527.1"/>
    </source>
</evidence>
<keyword evidence="7" id="KW-1185">Reference proteome</keyword>
<dbReference type="InterPro" id="IPR050987">
    <property type="entry name" value="AtrR-like"/>
</dbReference>
<gene>
    <name evidence="6" type="ORF">K505DRAFT_376704</name>
</gene>
<evidence type="ECO:0000256" key="2">
    <source>
        <dbReference type="ARBA" id="ARBA00023242"/>
    </source>
</evidence>
<evidence type="ECO:0000313" key="7">
    <source>
        <dbReference type="Proteomes" id="UP000799757"/>
    </source>
</evidence>
<dbReference type="Pfam" id="PF04082">
    <property type="entry name" value="Fungal_trans"/>
    <property type="match status" value="1"/>
</dbReference>
<dbReference type="SMART" id="SM00066">
    <property type="entry name" value="GAL4"/>
    <property type="match status" value="1"/>
</dbReference>
<feature type="domain" description="Zn(2)-C6 fungal-type" evidence="5">
    <location>
        <begin position="19"/>
        <end position="51"/>
    </location>
</feature>
<keyword evidence="2" id="KW-0539">Nucleus</keyword>
<evidence type="ECO:0000256" key="1">
    <source>
        <dbReference type="ARBA" id="ARBA00022723"/>
    </source>
</evidence>
<evidence type="ECO:0000256" key="3">
    <source>
        <dbReference type="SAM" id="Coils"/>
    </source>
</evidence>
<dbReference type="SUPFAM" id="SSF57701">
    <property type="entry name" value="Zn2/Cys6 DNA-binding domain"/>
    <property type="match status" value="1"/>
</dbReference>
<dbReference type="PROSITE" id="PS50048">
    <property type="entry name" value="ZN2_CY6_FUNGAL_2"/>
    <property type="match status" value="1"/>
</dbReference>
<dbReference type="PANTHER" id="PTHR46910:SF39">
    <property type="entry name" value="ZN(II)2CYS6 TRANSCRIPTION FACTOR (EUROFUNG)"/>
    <property type="match status" value="1"/>
</dbReference>
<dbReference type="EMBL" id="MU002014">
    <property type="protein sequence ID" value="KAF2791527.1"/>
    <property type="molecule type" value="Genomic_DNA"/>
</dbReference>
<evidence type="ECO:0000256" key="4">
    <source>
        <dbReference type="SAM" id="MobiDB-lite"/>
    </source>
</evidence>
<proteinExistence type="predicted"/>
<dbReference type="InterPro" id="IPR001138">
    <property type="entry name" value="Zn2Cys6_DnaBD"/>
</dbReference>
<keyword evidence="3" id="KW-0175">Coiled coil</keyword>
<dbReference type="CDD" id="cd12148">
    <property type="entry name" value="fungal_TF_MHR"/>
    <property type="match status" value="1"/>
</dbReference>
<name>A0A6A6X6H2_9PLEO</name>
<evidence type="ECO:0000259" key="5">
    <source>
        <dbReference type="PROSITE" id="PS50048"/>
    </source>
</evidence>
<dbReference type="GO" id="GO:0006351">
    <property type="term" value="P:DNA-templated transcription"/>
    <property type="evidence" value="ECO:0007669"/>
    <property type="project" value="InterPro"/>
</dbReference>
<dbReference type="Gene3D" id="4.10.240.10">
    <property type="entry name" value="Zn(2)-C6 fungal-type DNA-binding domain"/>
    <property type="match status" value="1"/>
</dbReference>
<dbReference type="InterPro" id="IPR036864">
    <property type="entry name" value="Zn2-C6_fun-type_DNA-bd_sf"/>
</dbReference>
<accession>A0A6A6X6H2</accession>
<dbReference type="PROSITE" id="PS00463">
    <property type="entry name" value="ZN2_CY6_FUNGAL_1"/>
    <property type="match status" value="1"/>
</dbReference>
<feature type="coiled-coil region" evidence="3">
    <location>
        <begin position="60"/>
        <end position="87"/>
    </location>
</feature>
<keyword evidence="1" id="KW-0479">Metal-binding</keyword>
<dbReference type="OrthoDB" id="4116913at2759"/>
<dbReference type="GO" id="GO:0008270">
    <property type="term" value="F:zinc ion binding"/>
    <property type="evidence" value="ECO:0007669"/>
    <property type="project" value="InterPro"/>
</dbReference>
<dbReference type="CDD" id="cd00067">
    <property type="entry name" value="GAL4"/>
    <property type="match status" value="1"/>
</dbReference>
<dbReference type="Proteomes" id="UP000799757">
    <property type="component" value="Unassembled WGS sequence"/>
</dbReference>
<reference evidence="6" key="1">
    <citation type="journal article" date="2020" name="Stud. Mycol.">
        <title>101 Dothideomycetes genomes: a test case for predicting lifestyles and emergence of pathogens.</title>
        <authorList>
            <person name="Haridas S."/>
            <person name="Albert R."/>
            <person name="Binder M."/>
            <person name="Bloem J."/>
            <person name="Labutti K."/>
            <person name="Salamov A."/>
            <person name="Andreopoulos B."/>
            <person name="Baker S."/>
            <person name="Barry K."/>
            <person name="Bills G."/>
            <person name="Bluhm B."/>
            <person name="Cannon C."/>
            <person name="Castanera R."/>
            <person name="Culley D."/>
            <person name="Daum C."/>
            <person name="Ezra D."/>
            <person name="Gonzalez J."/>
            <person name="Henrissat B."/>
            <person name="Kuo A."/>
            <person name="Liang C."/>
            <person name="Lipzen A."/>
            <person name="Lutzoni F."/>
            <person name="Magnuson J."/>
            <person name="Mondo S."/>
            <person name="Nolan M."/>
            <person name="Ohm R."/>
            <person name="Pangilinan J."/>
            <person name="Park H.-J."/>
            <person name="Ramirez L."/>
            <person name="Alfaro M."/>
            <person name="Sun H."/>
            <person name="Tritt A."/>
            <person name="Yoshinaga Y."/>
            <person name="Zwiers L.-H."/>
            <person name="Turgeon B."/>
            <person name="Goodwin S."/>
            <person name="Spatafora J."/>
            <person name="Crous P."/>
            <person name="Grigoriev I."/>
        </authorList>
    </citation>
    <scope>NUCLEOTIDE SEQUENCE</scope>
    <source>
        <strain evidence="6">CBS 109.77</strain>
    </source>
</reference>
<sequence length="644" mass="71758">MSMNPSGVEKRGSGATVRACDSCRRRKRKCVWAPGVTQCTPCALVNEDCLTTHVRKPRAKSQKRTRIAEYENRVRRLESLLEERSAAQPLAQELPPPPADRSIPLSTYVGTLRDEVNSWPLEEGPHLNLGTFELGLEDLEEDLNLPLDFDSNTFQGTSNPESYSLATPNDPIADFQTEPDFLQDLSLQPRMTCNDSERTNSSVSSPQTRASCDGYLPPPELGTSLLREFLIDFNTAVPLYRPYPMADHIRNCYTGGSDGTPIAWASTYVIFGIAHRLRAMSAAATPQDNEQADYYLARILEKVSGLLFGRPCLCLVQCLLGTAILIQTSSHPEPHALFVSTALRMAQCLAYNDDHAQSLNADQDQDQEIDIEQQRRVFWIAFYTNAGESILSNTTIAHLRENIITSHPEDDPQDAAGAVTAAEGSWRVNIFSLFARLAMLQAEAIEQVLSVRCITVTPETISKSTTAVLQGLQAWRKHELFQMSSEQLFQLLYRSDLIHVLNLEAAYFATVFRVQAFLVLEMNSRANPFSTDILAKLSEQEQHPCLKDAKRLLNILSVAPQGDIGVCWMIKIPVIAALVTVLAHTLHHPSDTGGAPSRTEMREYGRILQMLGTLAQKRRDARLQTARELCMRLFSKVDASRRAA</sequence>
<protein>
    <recommendedName>
        <fullName evidence="5">Zn(2)-C6 fungal-type domain-containing protein</fullName>
    </recommendedName>
</protein>
<dbReference type="GO" id="GO:0003677">
    <property type="term" value="F:DNA binding"/>
    <property type="evidence" value="ECO:0007669"/>
    <property type="project" value="InterPro"/>
</dbReference>
<dbReference type="InterPro" id="IPR007219">
    <property type="entry name" value="XnlR_reg_dom"/>
</dbReference>
<organism evidence="6 7">
    <name type="scientific">Melanomma pulvis-pyrius CBS 109.77</name>
    <dbReference type="NCBI Taxonomy" id="1314802"/>
    <lineage>
        <taxon>Eukaryota</taxon>
        <taxon>Fungi</taxon>
        <taxon>Dikarya</taxon>
        <taxon>Ascomycota</taxon>
        <taxon>Pezizomycotina</taxon>
        <taxon>Dothideomycetes</taxon>
        <taxon>Pleosporomycetidae</taxon>
        <taxon>Pleosporales</taxon>
        <taxon>Melanommataceae</taxon>
        <taxon>Melanomma</taxon>
    </lineage>
</organism>
<dbReference type="PANTHER" id="PTHR46910">
    <property type="entry name" value="TRANSCRIPTION FACTOR PDR1"/>
    <property type="match status" value="1"/>
</dbReference>
<feature type="region of interest" description="Disordered" evidence="4">
    <location>
        <begin position="192"/>
        <end position="214"/>
    </location>
</feature>
<dbReference type="GO" id="GO:0000981">
    <property type="term" value="F:DNA-binding transcription factor activity, RNA polymerase II-specific"/>
    <property type="evidence" value="ECO:0007669"/>
    <property type="project" value="InterPro"/>
</dbReference>